<dbReference type="AlphaFoldDB" id="A0ABD3PZI5"/>
<comment type="caution">
    <text evidence="2">The sequence shown here is derived from an EMBL/GenBank/DDBJ whole genome shotgun (WGS) entry which is preliminary data.</text>
</comment>
<reference evidence="2 3" key="1">
    <citation type="journal article" date="2020" name="G3 (Bethesda)">
        <title>Improved Reference Genome for Cyclotella cryptica CCMP332, a Model for Cell Wall Morphogenesis, Salinity Adaptation, and Lipid Production in Diatoms (Bacillariophyta).</title>
        <authorList>
            <person name="Roberts W.R."/>
            <person name="Downey K.M."/>
            <person name="Ruck E.C."/>
            <person name="Traller J.C."/>
            <person name="Alverson A.J."/>
        </authorList>
    </citation>
    <scope>NUCLEOTIDE SEQUENCE [LARGE SCALE GENOMIC DNA]</scope>
    <source>
        <strain evidence="2 3">CCMP332</strain>
    </source>
</reference>
<accession>A0ABD3PZI5</accession>
<name>A0ABD3PZI5_9STRA</name>
<feature type="compositionally biased region" description="Low complexity" evidence="1">
    <location>
        <begin position="41"/>
        <end position="52"/>
    </location>
</feature>
<organism evidence="2 3">
    <name type="scientific">Cyclotella cryptica</name>
    <dbReference type="NCBI Taxonomy" id="29204"/>
    <lineage>
        <taxon>Eukaryota</taxon>
        <taxon>Sar</taxon>
        <taxon>Stramenopiles</taxon>
        <taxon>Ochrophyta</taxon>
        <taxon>Bacillariophyta</taxon>
        <taxon>Coscinodiscophyceae</taxon>
        <taxon>Thalassiosirophycidae</taxon>
        <taxon>Stephanodiscales</taxon>
        <taxon>Stephanodiscaceae</taxon>
        <taxon>Cyclotella</taxon>
    </lineage>
</organism>
<proteinExistence type="predicted"/>
<feature type="region of interest" description="Disordered" evidence="1">
    <location>
        <begin position="119"/>
        <end position="176"/>
    </location>
</feature>
<evidence type="ECO:0000313" key="3">
    <source>
        <dbReference type="Proteomes" id="UP001516023"/>
    </source>
</evidence>
<feature type="compositionally biased region" description="Polar residues" evidence="1">
    <location>
        <begin position="152"/>
        <end position="172"/>
    </location>
</feature>
<dbReference type="EMBL" id="JABMIG020000098">
    <property type="protein sequence ID" value="KAL3792811.1"/>
    <property type="molecule type" value="Genomic_DNA"/>
</dbReference>
<feature type="region of interest" description="Disordered" evidence="1">
    <location>
        <begin position="38"/>
        <end position="75"/>
    </location>
</feature>
<keyword evidence="3" id="KW-1185">Reference proteome</keyword>
<feature type="region of interest" description="Disordered" evidence="1">
    <location>
        <begin position="195"/>
        <end position="305"/>
    </location>
</feature>
<feature type="compositionally biased region" description="Low complexity" evidence="1">
    <location>
        <begin position="200"/>
        <end position="230"/>
    </location>
</feature>
<feature type="compositionally biased region" description="Polar residues" evidence="1">
    <location>
        <begin position="120"/>
        <end position="135"/>
    </location>
</feature>
<dbReference type="Proteomes" id="UP001516023">
    <property type="component" value="Unassembled WGS sequence"/>
</dbReference>
<sequence>MTPLALSPLLRRLSPLLSHRTNLTITAQSISGTVHFHDELSTTSPPRWQTQTRPPPGRLMRRRRRPADSSLGAPDVSLVDKQNTINYVSSSQGPANKSRIDERREAIAKRRLFLEKGASFLTTSTQKEESYSPNNPAEKIEEPSNELHEQSASRPSMTTNIPNNKTRTSVHSLNDGRKLSAADMHRLQRISSTRPDAAIPQQHQQPTLQQQHPSPTLQHHQHNVNNNNNNKPIGRISREIRHPTGGSIVASQSATARYRMQRRAQRPSHEEESMVGGAKLKTNPSEWSIPLDDGEASTRVVSSQEEDFDERLKKIRRAQREKAEMGDGEGGVKEGWSLFGWLLGKK</sequence>
<feature type="compositionally biased region" description="Basic and acidic residues" evidence="1">
    <location>
        <begin position="138"/>
        <end position="151"/>
    </location>
</feature>
<evidence type="ECO:0000256" key="1">
    <source>
        <dbReference type="SAM" id="MobiDB-lite"/>
    </source>
</evidence>
<evidence type="ECO:0000313" key="2">
    <source>
        <dbReference type="EMBL" id="KAL3792811.1"/>
    </source>
</evidence>
<gene>
    <name evidence="2" type="ORF">HJC23_002618</name>
</gene>
<protein>
    <submittedName>
        <fullName evidence="2">Uncharacterized protein</fullName>
    </submittedName>
</protein>